<keyword evidence="2" id="KW-1185">Reference proteome</keyword>
<dbReference type="InterPro" id="IPR009959">
    <property type="entry name" value="Cyclase_SnoaL-like"/>
</dbReference>
<dbReference type="SUPFAM" id="SSF54427">
    <property type="entry name" value="NTF2-like"/>
    <property type="match status" value="1"/>
</dbReference>
<dbReference type="Gene3D" id="3.10.450.50">
    <property type="match status" value="1"/>
</dbReference>
<dbReference type="PANTHER" id="PTHR38436:SF1">
    <property type="entry name" value="ESTER CYCLASE"/>
    <property type="match status" value="1"/>
</dbReference>
<evidence type="ECO:0008006" key="3">
    <source>
        <dbReference type="Google" id="ProtNLM"/>
    </source>
</evidence>
<accession>A0A0W1R4V3</accession>
<evidence type="ECO:0000313" key="2">
    <source>
        <dbReference type="Proteomes" id="UP000053157"/>
    </source>
</evidence>
<sequence length="148" mass="16918">MAELTDQEQTHREMTLRVIDEMWNGRNYDVVDEVYDPLSESHAFSEPEGIVGAQAVKDWAKKYHDAFSDFHTEPHDVTARDDVVYGRYHLTGTHDGTLRSARGDIPATNQTIDTWGLFELRFEGGLVVEEWNSTDIMTMMRQLGVAPE</sequence>
<proteinExistence type="predicted"/>
<dbReference type="EMBL" id="LOPV01000699">
    <property type="protein sequence ID" value="KTG08263.1"/>
    <property type="molecule type" value="Genomic_DNA"/>
</dbReference>
<reference evidence="1 2" key="1">
    <citation type="submission" date="2015-12" db="EMBL/GenBank/DDBJ databases">
        <title>Haloferax profundi sp. nov. isolated from the Discovery deep brine-seawater interface in the Red Sea.</title>
        <authorList>
            <person name="Zhang G."/>
            <person name="Stingl U."/>
            <person name="Rashid M."/>
        </authorList>
    </citation>
    <scope>NUCLEOTIDE SEQUENCE [LARGE SCALE GENOMIC DNA]</scope>
    <source>
        <strain evidence="1 2">SB29</strain>
    </source>
</reference>
<dbReference type="RefSeq" id="WP_058573689.1">
    <property type="nucleotide sequence ID" value="NZ_LOPV01000699.1"/>
</dbReference>
<gene>
    <name evidence="1" type="ORF">AUR66_04065</name>
</gene>
<evidence type="ECO:0000313" key="1">
    <source>
        <dbReference type="EMBL" id="KTG08263.1"/>
    </source>
</evidence>
<dbReference type="AlphaFoldDB" id="A0A0W1R4V3"/>
<dbReference type="OrthoDB" id="297182at2157"/>
<organism evidence="1 2">
    <name type="scientific">Haloferax profundi</name>
    <dbReference type="NCBI Taxonomy" id="1544718"/>
    <lineage>
        <taxon>Archaea</taxon>
        <taxon>Methanobacteriati</taxon>
        <taxon>Methanobacteriota</taxon>
        <taxon>Stenosarchaea group</taxon>
        <taxon>Halobacteria</taxon>
        <taxon>Halobacteriales</taxon>
        <taxon>Haloferacaceae</taxon>
        <taxon>Haloferax</taxon>
    </lineage>
</organism>
<protein>
    <recommendedName>
        <fullName evidence="3">Ester cyclase</fullName>
    </recommendedName>
</protein>
<dbReference type="Pfam" id="PF07366">
    <property type="entry name" value="SnoaL"/>
    <property type="match status" value="1"/>
</dbReference>
<dbReference type="GO" id="GO:0030638">
    <property type="term" value="P:polyketide metabolic process"/>
    <property type="evidence" value="ECO:0007669"/>
    <property type="project" value="InterPro"/>
</dbReference>
<dbReference type="PANTHER" id="PTHR38436">
    <property type="entry name" value="POLYKETIDE CYCLASE SNOAL-LIKE DOMAIN"/>
    <property type="match status" value="1"/>
</dbReference>
<name>A0A0W1R4V3_9EURY</name>
<dbReference type="InterPro" id="IPR032710">
    <property type="entry name" value="NTF2-like_dom_sf"/>
</dbReference>
<comment type="caution">
    <text evidence="1">The sequence shown here is derived from an EMBL/GenBank/DDBJ whole genome shotgun (WGS) entry which is preliminary data.</text>
</comment>
<dbReference type="Proteomes" id="UP000053157">
    <property type="component" value="Unassembled WGS sequence"/>
</dbReference>